<organism evidence="2 3">
    <name type="scientific">Athelia psychrophila</name>
    <dbReference type="NCBI Taxonomy" id="1759441"/>
    <lineage>
        <taxon>Eukaryota</taxon>
        <taxon>Fungi</taxon>
        <taxon>Dikarya</taxon>
        <taxon>Basidiomycota</taxon>
        <taxon>Agaricomycotina</taxon>
        <taxon>Agaricomycetes</taxon>
        <taxon>Agaricomycetidae</taxon>
        <taxon>Atheliales</taxon>
        <taxon>Atheliaceae</taxon>
        <taxon>Athelia</taxon>
    </lineage>
</organism>
<evidence type="ECO:0000313" key="2">
    <source>
        <dbReference type="EMBL" id="KZP19582.1"/>
    </source>
</evidence>
<proteinExistence type="predicted"/>
<evidence type="ECO:0000313" key="3">
    <source>
        <dbReference type="Proteomes" id="UP000076532"/>
    </source>
</evidence>
<reference evidence="2 3" key="1">
    <citation type="journal article" date="2016" name="Mol. Biol. Evol.">
        <title>Comparative Genomics of Early-Diverging Mushroom-Forming Fungi Provides Insights into the Origins of Lignocellulose Decay Capabilities.</title>
        <authorList>
            <person name="Nagy L.G."/>
            <person name="Riley R."/>
            <person name="Tritt A."/>
            <person name="Adam C."/>
            <person name="Daum C."/>
            <person name="Floudas D."/>
            <person name="Sun H."/>
            <person name="Yadav J.S."/>
            <person name="Pangilinan J."/>
            <person name="Larsson K.H."/>
            <person name="Matsuura K."/>
            <person name="Barry K."/>
            <person name="Labutti K."/>
            <person name="Kuo R."/>
            <person name="Ohm R.A."/>
            <person name="Bhattacharya S.S."/>
            <person name="Shirouzu T."/>
            <person name="Yoshinaga Y."/>
            <person name="Martin F.M."/>
            <person name="Grigoriev I.V."/>
            <person name="Hibbett D.S."/>
        </authorList>
    </citation>
    <scope>NUCLEOTIDE SEQUENCE [LARGE SCALE GENOMIC DNA]</scope>
    <source>
        <strain evidence="2 3">CBS 109695</strain>
    </source>
</reference>
<keyword evidence="3" id="KW-1185">Reference proteome</keyword>
<gene>
    <name evidence="2" type="ORF">FIBSPDRAFT_862491</name>
</gene>
<dbReference type="AlphaFoldDB" id="A0A166I9B2"/>
<dbReference type="EMBL" id="KV417562">
    <property type="protein sequence ID" value="KZP19582.1"/>
    <property type="molecule type" value="Genomic_DNA"/>
</dbReference>
<accession>A0A166I9B2</accession>
<feature type="compositionally biased region" description="Polar residues" evidence="1">
    <location>
        <begin position="20"/>
        <end position="29"/>
    </location>
</feature>
<name>A0A166I9B2_9AGAM</name>
<sequence length="140" mass="14641">MASLLDRMNIVKPDGGAVRSKSSNSNRASPYNRESRTSTPKGDVNSSWSHDLFDANRTLSERLSSSSGAPRVDVGPAQRALRSAVGADGPGSAGGFNIKGASSIKDGNVVQVSGLVKGTTPADVEVRLSRIFPAHHRAAR</sequence>
<feature type="region of interest" description="Disordered" evidence="1">
    <location>
        <begin position="1"/>
        <end position="92"/>
    </location>
</feature>
<protein>
    <submittedName>
        <fullName evidence="2">Uncharacterized protein</fullName>
    </submittedName>
</protein>
<dbReference type="Proteomes" id="UP000076532">
    <property type="component" value="Unassembled WGS sequence"/>
</dbReference>
<dbReference type="STRING" id="436010.A0A166I9B2"/>
<feature type="compositionally biased region" description="Polar residues" evidence="1">
    <location>
        <begin position="37"/>
        <end position="49"/>
    </location>
</feature>
<evidence type="ECO:0000256" key="1">
    <source>
        <dbReference type="SAM" id="MobiDB-lite"/>
    </source>
</evidence>
<feature type="compositionally biased region" description="Polar residues" evidence="1">
    <location>
        <begin position="57"/>
        <end position="68"/>
    </location>
</feature>
<dbReference type="OrthoDB" id="6159137at2759"/>